<sequence length="87" mass="9825">MLSNKVDQLVERALMEGDIKAKVAIEKINQKAMLKVEKTVFIEQSPSEEKMLLDIEMQSERLKENAIKAARVVASLPFILCIFSFVG</sequence>
<name>A0A2T3NFX3_9GAMM</name>
<proteinExistence type="predicted"/>
<dbReference type="RefSeq" id="WP_107298264.1">
    <property type="nucleotide sequence ID" value="NZ_JAHVIB010000005.1"/>
</dbReference>
<dbReference type="OrthoDB" id="9942641at2"/>
<evidence type="ECO:0000313" key="2">
    <source>
        <dbReference type="Proteomes" id="UP000241346"/>
    </source>
</evidence>
<dbReference type="Proteomes" id="UP000241346">
    <property type="component" value="Unassembled WGS sequence"/>
</dbReference>
<dbReference type="EMBL" id="PYMB01000003">
    <property type="protein sequence ID" value="PSW13442.1"/>
    <property type="molecule type" value="Genomic_DNA"/>
</dbReference>
<accession>A0A2T3NFX3</accession>
<reference evidence="1 2" key="1">
    <citation type="submission" date="2018-03" db="EMBL/GenBank/DDBJ databases">
        <title>Whole genome sequencing of Histamine producing bacteria.</title>
        <authorList>
            <person name="Butler K."/>
        </authorList>
    </citation>
    <scope>NUCLEOTIDE SEQUENCE [LARGE SCALE GENOMIC DNA]</scope>
    <source>
        <strain evidence="1 2">DSM 19138</strain>
    </source>
</reference>
<evidence type="ECO:0000313" key="1">
    <source>
        <dbReference type="EMBL" id="PSW13442.1"/>
    </source>
</evidence>
<gene>
    <name evidence="1" type="ORF">C9J01_11455</name>
</gene>
<dbReference type="AlphaFoldDB" id="A0A2T3NFX3"/>
<protein>
    <submittedName>
        <fullName evidence="1">Uncharacterized protein</fullName>
    </submittedName>
</protein>
<organism evidence="1 2">
    <name type="scientific">Photobacterium rosenbergii</name>
    <dbReference type="NCBI Taxonomy" id="294936"/>
    <lineage>
        <taxon>Bacteria</taxon>
        <taxon>Pseudomonadati</taxon>
        <taxon>Pseudomonadota</taxon>
        <taxon>Gammaproteobacteria</taxon>
        <taxon>Vibrionales</taxon>
        <taxon>Vibrionaceae</taxon>
        <taxon>Photobacterium</taxon>
    </lineage>
</organism>
<comment type="caution">
    <text evidence="1">The sequence shown here is derived from an EMBL/GenBank/DDBJ whole genome shotgun (WGS) entry which is preliminary data.</text>
</comment>